<evidence type="ECO:0000256" key="2">
    <source>
        <dbReference type="ARBA" id="ARBA00022729"/>
    </source>
</evidence>
<evidence type="ECO:0000256" key="4">
    <source>
        <dbReference type="ARBA" id="ARBA00023239"/>
    </source>
</evidence>
<evidence type="ECO:0000256" key="1">
    <source>
        <dbReference type="ARBA" id="ARBA00004418"/>
    </source>
</evidence>
<dbReference type="GO" id="GO:0016829">
    <property type="term" value="F:lyase activity"/>
    <property type="evidence" value="ECO:0007669"/>
    <property type="project" value="UniProtKB-KW"/>
</dbReference>
<keyword evidence="4" id="KW-0456">Lyase</keyword>
<accession>A0A5R9FCT6</accession>
<dbReference type="SUPFAM" id="SSF48230">
    <property type="entry name" value="Chondroitin AC/alginate lyase"/>
    <property type="match status" value="1"/>
</dbReference>
<dbReference type="Gene3D" id="2.70.98.70">
    <property type="match status" value="1"/>
</dbReference>
<dbReference type="PANTHER" id="PTHR39210">
    <property type="entry name" value="HEPARIN-SULFATE LYASE"/>
    <property type="match status" value="1"/>
</dbReference>
<dbReference type="InterPro" id="IPR012480">
    <property type="entry name" value="Hepar_II_III_C"/>
</dbReference>
<dbReference type="AlphaFoldDB" id="A0A5R9FCT6"/>
<evidence type="ECO:0000259" key="5">
    <source>
        <dbReference type="Pfam" id="PF07940"/>
    </source>
</evidence>
<keyword evidence="2" id="KW-0732">Signal</keyword>
<dbReference type="InterPro" id="IPR008929">
    <property type="entry name" value="Chondroitin_lyas"/>
</dbReference>
<dbReference type="EMBL" id="SWLG01000002">
    <property type="protein sequence ID" value="TLS38683.1"/>
    <property type="molecule type" value="Genomic_DNA"/>
</dbReference>
<evidence type="ECO:0000313" key="7">
    <source>
        <dbReference type="EMBL" id="TLS38683.1"/>
    </source>
</evidence>
<dbReference type="Gene3D" id="1.50.10.100">
    <property type="entry name" value="Chondroitin AC/alginate lyase"/>
    <property type="match status" value="1"/>
</dbReference>
<dbReference type="InterPro" id="IPR031680">
    <property type="entry name" value="Hepar_II_III_N"/>
</dbReference>
<evidence type="ECO:0000259" key="6">
    <source>
        <dbReference type="Pfam" id="PF16889"/>
    </source>
</evidence>
<dbReference type="Proteomes" id="UP000308230">
    <property type="component" value="Unassembled WGS sequence"/>
</dbReference>
<dbReference type="OrthoDB" id="7335480at2"/>
<dbReference type="PANTHER" id="PTHR39210:SF1">
    <property type="entry name" value="HEPARIN-SULFATE LYASE"/>
    <property type="match status" value="1"/>
</dbReference>
<feature type="domain" description="Heparinase II/III-like C-terminal" evidence="5">
    <location>
        <begin position="340"/>
        <end position="572"/>
    </location>
</feature>
<dbReference type="Pfam" id="PF07940">
    <property type="entry name" value="Hepar_II_III_C"/>
    <property type="match status" value="1"/>
</dbReference>
<protein>
    <submittedName>
        <fullName evidence="7">Uncharacterized protein</fullName>
    </submittedName>
</protein>
<name>A0A5R9FCT6_9BACL</name>
<feature type="domain" description="Heparin-sulfate lyase N-terminal" evidence="6">
    <location>
        <begin position="44"/>
        <end position="305"/>
    </location>
</feature>
<organism evidence="7 8">
    <name type="scientific">Exobacillus caeni</name>
    <dbReference type="NCBI Taxonomy" id="2574798"/>
    <lineage>
        <taxon>Bacteria</taxon>
        <taxon>Bacillati</taxon>
        <taxon>Bacillota</taxon>
        <taxon>Bacilli</taxon>
        <taxon>Bacillales</taxon>
        <taxon>Guptibacillaceae</taxon>
        <taxon>Exobacillus</taxon>
    </lineage>
</organism>
<dbReference type="Pfam" id="PF16889">
    <property type="entry name" value="Hepar_II_III_N"/>
    <property type="match status" value="1"/>
</dbReference>
<comment type="subcellular location">
    <subcellularLocation>
        <location evidence="1">Periplasm</location>
    </subcellularLocation>
</comment>
<dbReference type="GO" id="GO:0042597">
    <property type="term" value="C:periplasmic space"/>
    <property type="evidence" value="ECO:0007669"/>
    <property type="project" value="UniProtKB-SubCell"/>
</dbReference>
<evidence type="ECO:0000256" key="3">
    <source>
        <dbReference type="ARBA" id="ARBA00022764"/>
    </source>
</evidence>
<comment type="caution">
    <text evidence="7">The sequence shown here is derived from an EMBL/GenBank/DDBJ whole genome shotgun (WGS) entry which is preliminary data.</text>
</comment>
<keyword evidence="3" id="KW-0574">Periplasm</keyword>
<evidence type="ECO:0000313" key="8">
    <source>
        <dbReference type="Proteomes" id="UP000308230"/>
    </source>
</evidence>
<gene>
    <name evidence="7" type="ORF">FCL54_04050</name>
</gene>
<proteinExistence type="predicted"/>
<keyword evidence="8" id="KW-1185">Reference proteome</keyword>
<reference evidence="7 8" key="1">
    <citation type="submission" date="2019-04" db="EMBL/GenBank/DDBJ databases">
        <title>Bacillus caeni sp. nov., a bacterium isolated from mangrove sediment.</title>
        <authorList>
            <person name="Huang H."/>
            <person name="Mo K."/>
            <person name="Hu Y."/>
        </authorList>
    </citation>
    <scope>NUCLEOTIDE SEQUENCE [LARGE SCALE GENOMIC DNA]</scope>
    <source>
        <strain evidence="7 8">HB172195</strain>
    </source>
</reference>
<sequence length="666" mass="78377">MVERYLNLCFWASASICCYGGTKLNKKITYDTRHSYQYIDIYHPLKKQRLYEVCNDLLQNKIYLTDNYPVIDAGDSDMWLIDPVDRSWRFWLHSFLIVGYLVDGYTLFGNEEYLNKAITIVLDWKKKNGSSSDSEMAWHDHSTALRLMMLCKLFYYIKKADLGERDGQELRSLVQQHGDMLANEDFYIKKHNHGLDQDIALYIAATFFPDLPGSTTWAELALHRFWEQMDHLFAKDGSYQEHSPDYVYILIDRLIYFYMFLKNHGIEDNQELKERIEGILHFFQYVLQPDGSIPPIGDSEARQVNLQHHYDIGLYGLKALEQFLEKRFRERYKVTLPLENVFPEGGYAVFRNKWPYDVNTVQMLFSASFHSRVHKHHDDLSFTLFGSGHPLLIDAGKYNYDYESPERKFVVSNKAHNTVTVDEANTDISRLNIGKSGLSTYGLHNDVSYAAGFHCLYPGVSHRRIFIYLKPWDIIIFDDVRGYKDDHLFDQYFHLHPALTGSLTGPLVKANNSNHVPLLSIQQLYTNDDYSCEIVKGHQEPLEGWASSHYSTLEPINSVRYRVEGKEARFATHLNLSPARQTDYSVSWEEDEIHFTFDRRKLTVILAKEKEYFFLNNKQLPNNSIGNPKLKQALNEKNEYEYKQKYRYERKRKMRYLEELERYHTD</sequence>